<dbReference type="InterPro" id="IPR046342">
    <property type="entry name" value="CBS_dom_sf"/>
</dbReference>
<feature type="transmembrane region" description="Helical" evidence="10">
    <location>
        <begin position="132"/>
        <end position="150"/>
    </location>
</feature>
<dbReference type="Proteomes" id="UP000249645">
    <property type="component" value="Unassembled WGS sequence"/>
</dbReference>
<keyword evidence="7 9" id="KW-0472">Membrane</keyword>
<dbReference type="InterPro" id="IPR005170">
    <property type="entry name" value="Transptr-assoc_dom"/>
</dbReference>
<dbReference type="FunFam" id="3.10.580.10:FF:000002">
    <property type="entry name" value="Magnesium/cobalt efflux protein CorC"/>
    <property type="match status" value="1"/>
</dbReference>
<evidence type="ECO:0000259" key="12">
    <source>
        <dbReference type="PROSITE" id="PS51846"/>
    </source>
</evidence>
<keyword evidence="2" id="KW-1003">Cell membrane</keyword>
<dbReference type="SMART" id="SM01091">
    <property type="entry name" value="CorC_HlyC"/>
    <property type="match status" value="1"/>
</dbReference>
<feature type="domain" description="CBS" evidence="11">
    <location>
        <begin position="221"/>
        <end position="279"/>
    </location>
</feature>
<evidence type="ECO:0000256" key="2">
    <source>
        <dbReference type="ARBA" id="ARBA00022475"/>
    </source>
</evidence>
<dbReference type="GO" id="GO:0005886">
    <property type="term" value="C:plasma membrane"/>
    <property type="evidence" value="ECO:0007669"/>
    <property type="project" value="UniProtKB-SubCell"/>
</dbReference>
<feature type="transmembrane region" description="Helical" evidence="10">
    <location>
        <begin position="6"/>
        <end position="26"/>
    </location>
</feature>
<keyword evidence="5 9" id="KW-1133">Transmembrane helix</keyword>
<comment type="caution">
    <text evidence="13">The sequence shown here is derived from an EMBL/GenBank/DDBJ whole genome shotgun (WGS) entry which is preliminary data.</text>
</comment>
<dbReference type="AlphaFoldDB" id="A0A2W5G5H3"/>
<name>A0A2W5G5H3_9SPHI</name>
<keyword evidence="4" id="KW-0677">Repeat</keyword>
<dbReference type="InterPro" id="IPR051676">
    <property type="entry name" value="UPF0053_domain"/>
</dbReference>
<feature type="transmembrane region" description="Helical" evidence="10">
    <location>
        <begin position="99"/>
        <end position="120"/>
    </location>
</feature>
<evidence type="ECO:0000259" key="11">
    <source>
        <dbReference type="PROSITE" id="PS51371"/>
    </source>
</evidence>
<accession>A0A2W5G5H3</accession>
<dbReference type="PROSITE" id="PS51846">
    <property type="entry name" value="CNNM"/>
    <property type="match status" value="1"/>
</dbReference>
<evidence type="ECO:0000256" key="8">
    <source>
        <dbReference type="PROSITE-ProRule" id="PRU00703"/>
    </source>
</evidence>
<feature type="transmembrane region" description="Helical" evidence="10">
    <location>
        <begin position="57"/>
        <end position="76"/>
    </location>
</feature>
<proteinExistence type="predicted"/>
<evidence type="ECO:0000256" key="6">
    <source>
        <dbReference type="ARBA" id="ARBA00023122"/>
    </source>
</evidence>
<evidence type="ECO:0000256" key="10">
    <source>
        <dbReference type="SAM" id="Phobius"/>
    </source>
</evidence>
<dbReference type="EMBL" id="QFOI01000592">
    <property type="protein sequence ID" value="PZP40726.1"/>
    <property type="molecule type" value="Genomic_DNA"/>
</dbReference>
<evidence type="ECO:0000256" key="4">
    <source>
        <dbReference type="ARBA" id="ARBA00022737"/>
    </source>
</evidence>
<dbReference type="InterPro" id="IPR036318">
    <property type="entry name" value="FAD-bd_PCMH-like_sf"/>
</dbReference>
<dbReference type="InterPro" id="IPR044751">
    <property type="entry name" value="Ion_transp-like_CBS"/>
</dbReference>
<feature type="domain" description="CBS" evidence="11">
    <location>
        <begin position="284"/>
        <end position="341"/>
    </location>
</feature>
<comment type="subcellular location">
    <subcellularLocation>
        <location evidence="1">Cell membrane</location>
        <topology evidence="1">Multi-pass membrane protein</topology>
    </subcellularLocation>
</comment>
<evidence type="ECO:0000256" key="3">
    <source>
        <dbReference type="ARBA" id="ARBA00022692"/>
    </source>
</evidence>
<dbReference type="Pfam" id="PF00571">
    <property type="entry name" value="CBS"/>
    <property type="match status" value="2"/>
</dbReference>
<evidence type="ECO:0000313" key="13">
    <source>
        <dbReference type="EMBL" id="PZP40726.1"/>
    </source>
</evidence>
<dbReference type="SMART" id="SM00116">
    <property type="entry name" value="CBS"/>
    <property type="match status" value="2"/>
</dbReference>
<dbReference type="PROSITE" id="PS51371">
    <property type="entry name" value="CBS"/>
    <property type="match status" value="2"/>
</dbReference>
<evidence type="ECO:0000313" key="14">
    <source>
        <dbReference type="Proteomes" id="UP000249645"/>
    </source>
</evidence>
<evidence type="ECO:0000256" key="5">
    <source>
        <dbReference type="ARBA" id="ARBA00022989"/>
    </source>
</evidence>
<evidence type="ECO:0000256" key="9">
    <source>
        <dbReference type="PROSITE-ProRule" id="PRU01193"/>
    </source>
</evidence>
<feature type="domain" description="CNNM transmembrane" evidence="12">
    <location>
        <begin position="1"/>
        <end position="201"/>
    </location>
</feature>
<dbReference type="GO" id="GO:0050660">
    <property type="term" value="F:flavin adenine dinucleotide binding"/>
    <property type="evidence" value="ECO:0007669"/>
    <property type="project" value="InterPro"/>
</dbReference>
<sequence>MTFQLIATIFLVLLNGFFVAAEFAIVKVRTTQLNDTTKGSTRATAAAKKVISNLDNYLAATQLGITIASLALGFVGEEVVTELLLKCISIFNISIDPTILHKISVVLGFILITILHIVFGELAPKSIAIRKAVNTTLFVALPLRAIYFIFKPFIWMLNKMANAVLRLIGISPAQEQDIHSEEEIKLIISESGEGGAIENSEIELIQNVFDFDTRRVKEISVHRKDISGIDINLSFEKIIDFVTQEGYSRYPVYNEKFNDVLGILYVKDLLQALHKNPKINIKSILRPAYFIPDSMKIKDLLKTFQKDHNQMAMVTDEYGDIAGLVTMEDILEELVGDIQDEHDAEVPVVETQQDGSFLVLAHESIEDINELIPIQLPTSDHYSTLSGLITYHHGSVPVEGEILELDGYKMVILKMYRSSVEKVLLSPLEPAEEETEEEEESK</sequence>
<organism evidence="13 14">
    <name type="scientific">Pseudopedobacter saltans</name>
    <dbReference type="NCBI Taxonomy" id="151895"/>
    <lineage>
        <taxon>Bacteria</taxon>
        <taxon>Pseudomonadati</taxon>
        <taxon>Bacteroidota</taxon>
        <taxon>Sphingobacteriia</taxon>
        <taxon>Sphingobacteriales</taxon>
        <taxon>Sphingobacteriaceae</taxon>
        <taxon>Pseudopedobacter</taxon>
    </lineage>
</organism>
<keyword evidence="6 8" id="KW-0129">CBS domain</keyword>
<protein>
    <submittedName>
        <fullName evidence="13">Hemolysin</fullName>
    </submittedName>
</protein>
<evidence type="ECO:0000256" key="1">
    <source>
        <dbReference type="ARBA" id="ARBA00004651"/>
    </source>
</evidence>
<dbReference type="Pfam" id="PF03471">
    <property type="entry name" value="CorC_HlyC"/>
    <property type="match status" value="1"/>
</dbReference>
<dbReference type="SUPFAM" id="SSF54631">
    <property type="entry name" value="CBS-domain pair"/>
    <property type="match status" value="1"/>
</dbReference>
<dbReference type="CDD" id="cd04590">
    <property type="entry name" value="CBS_pair_CorC_HlyC_assoc"/>
    <property type="match status" value="1"/>
</dbReference>
<dbReference type="Pfam" id="PF01595">
    <property type="entry name" value="CNNM"/>
    <property type="match status" value="1"/>
</dbReference>
<dbReference type="Gene3D" id="3.10.580.10">
    <property type="entry name" value="CBS-domain"/>
    <property type="match status" value="1"/>
</dbReference>
<dbReference type="InterPro" id="IPR002550">
    <property type="entry name" value="CNNM"/>
</dbReference>
<evidence type="ECO:0000256" key="7">
    <source>
        <dbReference type="ARBA" id="ARBA00023136"/>
    </source>
</evidence>
<reference evidence="13 14" key="1">
    <citation type="submission" date="2017-11" db="EMBL/GenBank/DDBJ databases">
        <title>Infants hospitalized years apart are colonized by the same room-sourced microbial strains.</title>
        <authorList>
            <person name="Brooks B."/>
            <person name="Olm M.R."/>
            <person name="Firek B.A."/>
            <person name="Baker R."/>
            <person name="Thomas B.C."/>
            <person name="Morowitz M.J."/>
            <person name="Banfield J.F."/>
        </authorList>
    </citation>
    <scope>NUCLEOTIDE SEQUENCE [LARGE SCALE GENOMIC DNA]</scope>
    <source>
        <strain evidence="13">S2_009_000_R2_76</strain>
    </source>
</reference>
<keyword evidence="3 9" id="KW-0812">Transmembrane</keyword>
<dbReference type="Gene3D" id="3.30.465.10">
    <property type="match status" value="1"/>
</dbReference>
<dbReference type="PANTHER" id="PTHR43099">
    <property type="entry name" value="UPF0053 PROTEIN YRKA"/>
    <property type="match status" value="1"/>
</dbReference>
<dbReference type="InterPro" id="IPR000644">
    <property type="entry name" value="CBS_dom"/>
</dbReference>
<gene>
    <name evidence="13" type="ORF">DI598_19140</name>
</gene>
<dbReference type="InterPro" id="IPR016169">
    <property type="entry name" value="FAD-bd_PCMH_sub2"/>
</dbReference>
<dbReference type="SUPFAM" id="SSF56176">
    <property type="entry name" value="FAD-binding/transporter-associated domain-like"/>
    <property type="match status" value="1"/>
</dbReference>
<dbReference type="PANTHER" id="PTHR43099:SF2">
    <property type="entry name" value="UPF0053 PROTEIN YRKA"/>
    <property type="match status" value="1"/>
</dbReference>